<accession>A0ABR3JU91</accession>
<protein>
    <submittedName>
        <fullName evidence="2">Uncharacterized protein</fullName>
    </submittedName>
</protein>
<evidence type="ECO:0000256" key="1">
    <source>
        <dbReference type="SAM" id="MobiDB-lite"/>
    </source>
</evidence>
<dbReference type="Proteomes" id="UP001556367">
    <property type="component" value="Unassembled WGS sequence"/>
</dbReference>
<organism evidence="2 3">
    <name type="scientific">Hohenbuehelia grisea</name>
    <dbReference type="NCBI Taxonomy" id="104357"/>
    <lineage>
        <taxon>Eukaryota</taxon>
        <taxon>Fungi</taxon>
        <taxon>Dikarya</taxon>
        <taxon>Basidiomycota</taxon>
        <taxon>Agaricomycotina</taxon>
        <taxon>Agaricomycetes</taxon>
        <taxon>Agaricomycetidae</taxon>
        <taxon>Agaricales</taxon>
        <taxon>Pleurotineae</taxon>
        <taxon>Pleurotaceae</taxon>
        <taxon>Hohenbuehelia</taxon>
    </lineage>
</organism>
<gene>
    <name evidence="2" type="ORF">HGRIS_014609</name>
</gene>
<feature type="compositionally biased region" description="Low complexity" evidence="1">
    <location>
        <begin position="77"/>
        <end position="102"/>
    </location>
</feature>
<comment type="caution">
    <text evidence="2">The sequence shown here is derived from an EMBL/GenBank/DDBJ whole genome shotgun (WGS) entry which is preliminary data.</text>
</comment>
<reference evidence="3" key="1">
    <citation type="submission" date="2024-06" db="EMBL/GenBank/DDBJ databases">
        <title>Multi-omics analyses provide insights into the biosynthesis of the anticancer antibiotic pleurotin in Hohenbuehelia grisea.</title>
        <authorList>
            <person name="Weaver J.A."/>
            <person name="Alberti F."/>
        </authorList>
    </citation>
    <scope>NUCLEOTIDE SEQUENCE [LARGE SCALE GENOMIC DNA]</scope>
    <source>
        <strain evidence="3">T-177</strain>
    </source>
</reference>
<feature type="compositionally biased region" description="Low complexity" evidence="1">
    <location>
        <begin position="23"/>
        <end position="50"/>
    </location>
</feature>
<proteinExistence type="predicted"/>
<evidence type="ECO:0000313" key="2">
    <source>
        <dbReference type="EMBL" id="KAL0959352.1"/>
    </source>
</evidence>
<sequence length="191" mass="20675">MNTRKSRASVQKIRLPVTPPPSSRSNTSTPSPTSSTASSSSSPMHGTSSSRRAISLDLFAERAHARFRRAQRERRTPSSTKRAISSSSPSTSISSSPAAMAPLPLPPSLLPSSSVKFPPELAYLGDPCSALTVYDEDIPQALSTTIHEYATDEGFMDAMSYQADRELTLNLLWSVDQGPGESMCAEWLDRK</sequence>
<keyword evidence="3" id="KW-1185">Reference proteome</keyword>
<dbReference type="EMBL" id="JASNQZ010000003">
    <property type="protein sequence ID" value="KAL0959352.1"/>
    <property type="molecule type" value="Genomic_DNA"/>
</dbReference>
<name>A0ABR3JU91_9AGAR</name>
<evidence type="ECO:0000313" key="3">
    <source>
        <dbReference type="Proteomes" id="UP001556367"/>
    </source>
</evidence>
<feature type="region of interest" description="Disordered" evidence="1">
    <location>
        <begin position="1"/>
        <end position="102"/>
    </location>
</feature>